<evidence type="ECO:0000313" key="2">
    <source>
        <dbReference type="Proteomes" id="UP000282211"/>
    </source>
</evidence>
<gene>
    <name evidence="1" type="ORF">DES40_0117</name>
</gene>
<keyword evidence="2" id="KW-1185">Reference proteome</keyword>
<protein>
    <recommendedName>
        <fullName evidence="3">Lipoprotein</fullName>
    </recommendedName>
</protein>
<accession>A0A420WIP1</accession>
<dbReference type="Proteomes" id="UP000282211">
    <property type="component" value="Unassembled WGS sequence"/>
</dbReference>
<dbReference type="RefSeq" id="WP_121098642.1">
    <property type="nucleotide sequence ID" value="NZ_RBII01000001.1"/>
</dbReference>
<proteinExistence type="predicted"/>
<dbReference type="PROSITE" id="PS51257">
    <property type="entry name" value="PROKAR_LIPOPROTEIN"/>
    <property type="match status" value="1"/>
</dbReference>
<name>A0A420WIP1_9PROT</name>
<organism evidence="1 2">
    <name type="scientific">Litorimonas taeanensis</name>
    <dbReference type="NCBI Taxonomy" id="568099"/>
    <lineage>
        <taxon>Bacteria</taxon>
        <taxon>Pseudomonadati</taxon>
        <taxon>Pseudomonadota</taxon>
        <taxon>Alphaproteobacteria</taxon>
        <taxon>Maricaulales</taxon>
        <taxon>Robiginitomaculaceae</taxon>
    </lineage>
</organism>
<comment type="caution">
    <text evidence="1">The sequence shown here is derived from an EMBL/GenBank/DDBJ whole genome shotgun (WGS) entry which is preliminary data.</text>
</comment>
<reference evidence="1 2" key="1">
    <citation type="submission" date="2018-10" db="EMBL/GenBank/DDBJ databases">
        <title>Genomic Encyclopedia of Type Strains, Phase IV (KMG-IV): sequencing the most valuable type-strain genomes for metagenomic binning, comparative biology and taxonomic classification.</title>
        <authorList>
            <person name="Goeker M."/>
        </authorList>
    </citation>
    <scope>NUCLEOTIDE SEQUENCE [LARGE SCALE GENOMIC DNA]</scope>
    <source>
        <strain evidence="1 2">DSM 22008</strain>
    </source>
</reference>
<evidence type="ECO:0008006" key="3">
    <source>
        <dbReference type="Google" id="ProtNLM"/>
    </source>
</evidence>
<sequence length="131" mass="14174">MRFINPIITGATVLLLTACSDTSTSTAIPEESTTSTSTHQYAGWEGKWVGVEGMFVEITSDAPGQYKLEMQSDLDSYGTYEGTDTPQGIEFTRDGQVFTLQTGTGDETGLKYLTGKSECLIVKSGEGYCRD</sequence>
<evidence type="ECO:0000313" key="1">
    <source>
        <dbReference type="EMBL" id="RKQ70816.1"/>
    </source>
</evidence>
<dbReference type="EMBL" id="RBII01000001">
    <property type="protein sequence ID" value="RKQ70816.1"/>
    <property type="molecule type" value="Genomic_DNA"/>
</dbReference>
<dbReference type="InParanoid" id="A0A420WIP1"/>
<dbReference type="AlphaFoldDB" id="A0A420WIP1"/>
<dbReference type="OrthoDB" id="6985970at2"/>